<proteinExistence type="predicted"/>
<dbReference type="PANTHER" id="PTHR15458">
    <property type="entry name" value="PHOSPHATIDYLETHANOLAMINE N-METHYLTRANSFERASE"/>
    <property type="match status" value="1"/>
</dbReference>
<protein>
    <recommendedName>
        <fullName evidence="15">phosphatidyl-N-methylethanolamine N-methyltransferase</fullName>
        <ecNumber evidence="15">2.1.1.71</ecNumber>
    </recommendedName>
</protein>
<comment type="subcellular location">
    <subcellularLocation>
        <location evidence="1">Endoplasmic reticulum membrane</location>
        <topology evidence="1">Multi-pass membrane protein</topology>
    </subcellularLocation>
</comment>
<sequence length="168" mass="19181">MIEYLLSVSWYLSVAFYAYLWHNPEKWMAWTAPGDPALVMSRASMAIRGVQYAAALGLAEWTVGWRYAGWVYAAALVAVVVGQVLNFRVYQLLGVDGVYYGVRYGKKVPWVTEWPYSFMRDPQYIGCIFTILGFSVWLPLHFTVNGVISYLVLIYLESEVPKPKTKSK</sequence>
<keyword evidence="10 16" id="KW-1133">Transmembrane helix</keyword>
<keyword evidence="9" id="KW-0256">Endoplasmic reticulum</keyword>
<dbReference type="UniPathway" id="UPA00753"/>
<dbReference type="InterPro" id="IPR024960">
    <property type="entry name" value="PEMT/MFAP"/>
</dbReference>
<feature type="transmembrane region" description="Helical" evidence="16">
    <location>
        <begin position="70"/>
        <end position="90"/>
    </location>
</feature>
<dbReference type="AlphaFoldDB" id="A0A6B2LM56"/>
<dbReference type="InterPro" id="IPR007318">
    <property type="entry name" value="Phopholipid_MeTrfase"/>
</dbReference>
<keyword evidence="8 16" id="KW-0812">Transmembrane</keyword>
<dbReference type="GO" id="GO:0006656">
    <property type="term" value="P:phosphatidylcholine biosynthetic process"/>
    <property type="evidence" value="ECO:0007669"/>
    <property type="project" value="UniProtKB-UniPathway"/>
</dbReference>
<dbReference type="EMBL" id="GIBP01008872">
    <property type="protein sequence ID" value="NDV37841.1"/>
    <property type="molecule type" value="Transcribed_RNA"/>
</dbReference>
<organism evidence="17">
    <name type="scientific">Arcella intermedia</name>
    <dbReference type="NCBI Taxonomy" id="1963864"/>
    <lineage>
        <taxon>Eukaryota</taxon>
        <taxon>Amoebozoa</taxon>
        <taxon>Tubulinea</taxon>
        <taxon>Elardia</taxon>
        <taxon>Arcellinida</taxon>
        <taxon>Sphaerothecina</taxon>
        <taxon>Arcellidae</taxon>
        <taxon>Arcella</taxon>
    </lineage>
</organism>
<dbReference type="Pfam" id="PF04191">
    <property type="entry name" value="PEMT"/>
    <property type="match status" value="1"/>
</dbReference>
<feature type="transmembrane region" description="Helical" evidence="16">
    <location>
        <begin position="5"/>
        <end position="22"/>
    </location>
</feature>
<comment type="pathway">
    <text evidence="3">Lipid metabolism.</text>
</comment>
<dbReference type="GO" id="GO:0032259">
    <property type="term" value="P:methylation"/>
    <property type="evidence" value="ECO:0007669"/>
    <property type="project" value="UniProtKB-KW"/>
</dbReference>
<evidence type="ECO:0000256" key="16">
    <source>
        <dbReference type="SAM" id="Phobius"/>
    </source>
</evidence>
<feature type="transmembrane region" description="Helical" evidence="16">
    <location>
        <begin position="123"/>
        <end position="156"/>
    </location>
</feature>
<dbReference type="GO" id="GO:0000773">
    <property type="term" value="F:phosphatidyl-N-methylethanolamine N-methyltransferase activity"/>
    <property type="evidence" value="ECO:0007669"/>
    <property type="project" value="UniProtKB-EC"/>
</dbReference>
<evidence type="ECO:0000313" key="17">
    <source>
        <dbReference type="EMBL" id="NDV37841.1"/>
    </source>
</evidence>
<evidence type="ECO:0000256" key="1">
    <source>
        <dbReference type="ARBA" id="ARBA00004477"/>
    </source>
</evidence>
<dbReference type="EC" id="2.1.1.71" evidence="15"/>
<evidence type="ECO:0000256" key="8">
    <source>
        <dbReference type="ARBA" id="ARBA00022692"/>
    </source>
</evidence>
<keyword evidence="13" id="KW-0594">Phospholipid biosynthesis</keyword>
<evidence type="ECO:0000256" key="9">
    <source>
        <dbReference type="ARBA" id="ARBA00022824"/>
    </source>
</evidence>
<evidence type="ECO:0000256" key="7">
    <source>
        <dbReference type="ARBA" id="ARBA00022691"/>
    </source>
</evidence>
<keyword evidence="5" id="KW-0489">Methyltransferase</keyword>
<evidence type="ECO:0000256" key="15">
    <source>
        <dbReference type="ARBA" id="ARBA00034137"/>
    </source>
</evidence>
<accession>A0A6B2LM56</accession>
<evidence type="ECO:0000256" key="4">
    <source>
        <dbReference type="ARBA" id="ARBA00022516"/>
    </source>
</evidence>
<reference evidence="17" key="1">
    <citation type="journal article" date="2020" name="J. Eukaryot. Microbiol.">
        <title>De novo Sequencing, Assembly and Annotation of the Transcriptome for the Free-Living Testate Amoeba Arcella intermedia.</title>
        <authorList>
            <person name="Ribeiro G.M."/>
            <person name="Porfirio-Sousa A.L."/>
            <person name="Maurer-Alcala X.X."/>
            <person name="Katz L.A."/>
            <person name="Lahr D.J.G."/>
        </authorList>
    </citation>
    <scope>NUCLEOTIDE SEQUENCE</scope>
</reference>
<dbReference type="GO" id="GO:0005789">
    <property type="term" value="C:endoplasmic reticulum membrane"/>
    <property type="evidence" value="ECO:0007669"/>
    <property type="project" value="UniProtKB-SubCell"/>
</dbReference>
<evidence type="ECO:0000256" key="6">
    <source>
        <dbReference type="ARBA" id="ARBA00022679"/>
    </source>
</evidence>
<keyword evidence="11" id="KW-0443">Lipid metabolism</keyword>
<evidence type="ECO:0000256" key="3">
    <source>
        <dbReference type="ARBA" id="ARBA00005189"/>
    </source>
</evidence>
<evidence type="ECO:0000256" key="2">
    <source>
        <dbReference type="ARBA" id="ARBA00004969"/>
    </source>
</evidence>
<keyword evidence="4" id="KW-0444">Lipid biosynthesis</keyword>
<keyword evidence="6" id="KW-0808">Transferase</keyword>
<evidence type="ECO:0000256" key="10">
    <source>
        <dbReference type="ARBA" id="ARBA00022989"/>
    </source>
</evidence>
<dbReference type="Gene3D" id="1.20.120.1630">
    <property type="match status" value="1"/>
</dbReference>
<evidence type="ECO:0000256" key="13">
    <source>
        <dbReference type="ARBA" id="ARBA00023209"/>
    </source>
</evidence>
<keyword evidence="14" id="KW-1208">Phospholipid metabolism</keyword>
<name>A0A6B2LM56_9EUKA</name>
<evidence type="ECO:0000256" key="14">
    <source>
        <dbReference type="ARBA" id="ARBA00023264"/>
    </source>
</evidence>
<comment type="pathway">
    <text evidence="2">Phospholipid metabolism; phosphatidylcholine biosynthesis.</text>
</comment>
<evidence type="ECO:0000256" key="11">
    <source>
        <dbReference type="ARBA" id="ARBA00023098"/>
    </source>
</evidence>
<dbReference type="PANTHER" id="PTHR15458:SF5">
    <property type="entry name" value="PHOSPHATIDYLETHANOLAMINE N-METHYLTRANSFERASE"/>
    <property type="match status" value="1"/>
</dbReference>
<keyword evidence="7" id="KW-0949">S-adenosyl-L-methionine</keyword>
<evidence type="ECO:0000256" key="12">
    <source>
        <dbReference type="ARBA" id="ARBA00023136"/>
    </source>
</evidence>
<keyword evidence="12 16" id="KW-0472">Membrane</keyword>
<evidence type="ECO:0000256" key="5">
    <source>
        <dbReference type="ARBA" id="ARBA00022603"/>
    </source>
</evidence>